<feature type="region of interest" description="Disordered" evidence="2">
    <location>
        <begin position="83"/>
        <end position="105"/>
    </location>
</feature>
<dbReference type="Pfam" id="PF07859">
    <property type="entry name" value="Abhydrolase_3"/>
    <property type="match status" value="1"/>
</dbReference>
<feature type="non-terminal residue" evidence="4">
    <location>
        <position position="1"/>
    </location>
</feature>
<reference evidence="4" key="2">
    <citation type="submission" date="2020-03" db="EMBL/GenBank/DDBJ databases">
        <title>Walnut 2.0.</title>
        <authorList>
            <person name="Marrano A."/>
            <person name="Britton M."/>
            <person name="Zimin A.V."/>
            <person name="Zaini P.A."/>
            <person name="Workman R."/>
            <person name="Puiu D."/>
            <person name="Bianco L."/>
            <person name="Allen B.J."/>
            <person name="Troggio M."/>
            <person name="Leslie C.A."/>
            <person name="Timp W."/>
            <person name="Dendekar A."/>
            <person name="Salzberg S.L."/>
            <person name="Neale D.B."/>
        </authorList>
    </citation>
    <scope>NUCLEOTIDE SEQUENCE</scope>
    <source>
        <tissue evidence="4">Leaves</tissue>
    </source>
</reference>
<dbReference type="EMBL" id="LIHL02000007">
    <property type="protein sequence ID" value="KAF5466924.1"/>
    <property type="molecule type" value="Genomic_DNA"/>
</dbReference>
<dbReference type="InterPro" id="IPR013094">
    <property type="entry name" value="AB_hydrolase_3"/>
</dbReference>
<dbReference type="Proteomes" id="UP000619265">
    <property type="component" value="Unassembled WGS sequence"/>
</dbReference>
<dbReference type="AlphaFoldDB" id="A0A833XIX7"/>
<feature type="compositionally biased region" description="Polar residues" evidence="2">
    <location>
        <begin position="88"/>
        <end position="104"/>
    </location>
</feature>
<feature type="domain" description="Alpha/beta hydrolase fold-3" evidence="3">
    <location>
        <begin position="135"/>
        <end position="357"/>
    </location>
</feature>
<comment type="caution">
    <text evidence="4">The sequence shown here is derived from an EMBL/GenBank/DDBJ whole genome shotgun (WGS) entry which is preliminary data.</text>
</comment>
<dbReference type="GO" id="GO:0016787">
    <property type="term" value="F:hydrolase activity"/>
    <property type="evidence" value="ECO:0007669"/>
    <property type="project" value="InterPro"/>
</dbReference>
<evidence type="ECO:0000313" key="5">
    <source>
        <dbReference type="Proteomes" id="UP000619265"/>
    </source>
</evidence>
<evidence type="ECO:0000313" key="4">
    <source>
        <dbReference type="EMBL" id="KAF5466924.1"/>
    </source>
</evidence>
<dbReference type="PANTHER" id="PTHR23024">
    <property type="entry name" value="ARYLACETAMIDE DEACETYLASE"/>
    <property type="match status" value="1"/>
</dbReference>
<dbReference type="Gene3D" id="3.40.50.1820">
    <property type="entry name" value="alpha/beta hydrolase"/>
    <property type="match status" value="1"/>
</dbReference>
<gene>
    <name evidence="4" type="ORF">F2P56_016805</name>
</gene>
<evidence type="ECO:0000256" key="2">
    <source>
        <dbReference type="SAM" id="MobiDB-lite"/>
    </source>
</evidence>
<organism evidence="4 5">
    <name type="scientific">Juglans regia</name>
    <name type="common">English walnut</name>
    <dbReference type="NCBI Taxonomy" id="51240"/>
    <lineage>
        <taxon>Eukaryota</taxon>
        <taxon>Viridiplantae</taxon>
        <taxon>Streptophyta</taxon>
        <taxon>Embryophyta</taxon>
        <taxon>Tracheophyta</taxon>
        <taxon>Spermatophyta</taxon>
        <taxon>Magnoliopsida</taxon>
        <taxon>eudicotyledons</taxon>
        <taxon>Gunneridae</taxon>
        <taxon>Pentapetalae</taxon>
        <taxon>rosids</taxon>
        <taxon>fabids</taxon>
        <taxon>Fagales</taxon>
        <taxon>Juglandaceae</taxon>
        <taxon>Juglans</taxon>
    </lineage>
</organism>
<proteinExistence type="inferred from homology"/>
<evidence type="ECO:0000259" key="3">
    <source>
        <dbReference type="Pfam" id="PF07859"/>
    </source>
</evidence>
<protein>
    <recommendedName>
        <fullName evidence="3">Alpha/beta hydrolase fold-3 domain-containing protein</fullName>
    </recommendedName>
</protein>
<evidence type="ECO:0000256" key="1">
    <source>
        <dbReference type="ARBA" id="ARBA00010515"/>
    </source>
</evidence>
<accession>A0A833XIX7</accession>
<comment type="similarity">
    <text evidence="1">Belongs to the 'GDXG' lipolytic enzyme family.</text>
</comment>
<name>A0A833XIX7_JUGRE</name>
<reference evidence="4" key="1">
    <citation type="submission" date="2015-10" db="EMBL/GenBank/DDBJ databases">
        <authorList>
            <person name="Martinez-Garcia P.J."/>
            <person name="Crepeau M.W."/>
            <person name="Puiu D."/>
            <person name="Gonzalez-Ibeas D."/>
            <person name="Whalen J."/>
            <person name="Stevens K."/>
            <person name="Paul R."/>
            <person name="Butterfield T."/>
            <person name="Britton M."/>
            <person name="Reagan R."/>
            <person name="Chakraborty S."/>
            <person name="Walawage S.L."/>
            <person name="Vasquez-Gross H.A."/>
            <person name="Cardeno C."/>
            <person name="Famula R."/>
            <person name="Pratt K."/>
            <person name="Kuruganti S."/>
            <person name="Aradhya M.K."/>
            <person name="Leslie C.A."/>
            <person name="Dandekar A.M."/>
            <person name="Salzberg S.L."/>
            <person name="Wegrzyn J.L."/>
            <person name="Langley C.H."/>
            <person name="Neale D.B."/>
        </authorList>
    </citation>
    <scope>NUCLEOTIDE SEQUENCE</scope>
    <source>
        <tissue evidence="4">Leaves</tissue>
    </source>
</reference>
<dbReference type="Gramene" id="Jr07_32920_p1">
    <property type="protein sequence ID" value="cds.Jr07_32920_p1"/>
    <property type="gene ID" value="Jr07_32920"/>
</dbReference>
<dbReference type="InterPro" id="IPR050466">
    <property type="entry name" value="Carboxylest/Gibb_receptor"/>
</dbReference>
<dbReference type="SUPFAM" id="SSF53474">
    <property type="entry name" value="alpha/beta-Hydrolases"/>
    <property type="match status" value="1"/>
</dbReference>
<dbReference type="InterPro" id="IPR029058">
    <property type="entry name" value="AB_hydrolase_fold"/>
</dbReference>
<sequence>THSSSPTSLPFNFLLVRIPSSSLIYTTTLDLSLPPSIHCIFSRTHSRNRDMANQTSSIDPYEVLKISPNPDGSLTRLHPFPIALPTEPRSSTTTDSNTPAQLTLSKDIPLNPTTKTFLRLFLPHPPPSNQKLPLILYFHGGGFVLGSATSQPFHDSCSAMAAQISALVMSVEYRLAPEHRLPAAYDDAVEAITWLRNQAGDINGCDAWLRDYVDFSRCFFMGSSAGGNIVYNAALRVLDVDLNPVEIRGLIFNQPFFGGVQRSGSEMRLINDRILPLAANDLLWALALPKDADRDHEYSNPTVGGSHEGKIRRLPRCLVRGYGGDPLLDRQKEFMKMLEKSGVDVVAKFDDEGFHAVELFDPRKAHALYSDIKDFIASSA</sequence>
<dbReference type="PANTHER" id="PTHR23024:SF113">
    <property type="entry name" value="CARBOXYLESTERASE 8-RELATED"/>
    <property type="match status" value="1"/>
</dbReference>